<name>A0A1H1T329_9MICO</name>
<organism evidence="2 3">
    <name type="scientific">Microterricola viridarii</name>
    <dbReference type="NCBI Taxonomy" id="412690"/>
    <lineage>
        <taxon>Bacteria</taxon>
        <taxon>Bacillati</taxon>
        <taxon>Actinomycetota</taxon>
        <taxon>Actinomycetes</taxon>
        <taxon>Micrococcales</taxon>
        <taxon>Microbacteriaceae</taxon>
        <taxon>Microterricola</taxon>
    </lineage>
</organism>
<keyword evidence="3" id="KW-1185">Reference proteome</keyword>
<dbReference type="OrthoDB" id="5125178at2"/>
<dbReference type="RefSeq" id="WP_156786286.1">
    <property type="nucleotide sequence ID" value="NZ_LT629742.1"/>
</dbReference>
<reference evidence="3" key="1">
    <citation type="submission" date="2016-10" db="EMBL/GenBank/DDBJ databases">
        <authorList>
            <person name="Varghese N."/>
            <person name="Submissions S."/>
        </authorList>
    </citation>
    <scope>NUCLEOTIDE SEQUENCE [LARGE SCALE GENOMIC DNA]</scope>
    <source>
        <strain evidence="3">DSM 21772</strain>
    </source>
</reference>
<dbReference type="Proteomes" id="UP000181956">
    <property type="component" value="Chromosome I"/>
</dbReference>
<proteinExistence type="predicted"/>
<gene>
    <name evidence="2" type="ORF">SAMN04489834_1679</name>
</gene>
<dbReference type="PROSITE" id="PS51257">
    <property type="entry name" value="PROKAR_LIPOPROTEIN"/>
    <property type="match status" value="1"/>
</dbReference>
<feature type="region of interest" description="Disordered" evidence="1">
    <location>
        <begin position="29"/>
        <end position="60"/>
    </location>
</feature>
<evidence type="ECO:0000313" key="2">
    <source>
        <dbReference type="EMBL" id="SDS54594.1"/>
    </source>
</evidence>
<dbReference type="EMBL" id="LT629742">
    <property type="protein sequence ID" value="SDS54594.1"/>
    <property type="molecule type" value="Genomic_DNA"/>
</dbReference>
<evidence type="ECO:0008006" key="4">
    <source>
        <dbReference type="Google" id="ProtNLM"/>
    </source>
</evidence>
<sequence length="207" mass="20995">MRIPVSALLATAIGSVVLLSGCTGPVEGEIKPKASAEPSTEATAEATAEAPAAKPGTRANPFPVGTAGKHAADSVWTYSLGETDSDAWPEIMAANEFNEAPAEGNGYITAPVTVQVEDVEAVAEGADPWNSFDVSYVTASGNTYDSVTCSVVLPAPGELHRVGLMYGGAQAEFLNCAQVPTADIPGGAWVVASMVSDSSVFFAGAAS</sequence>
<evidence type="ECO:0000313" key="3">
    <source>
        <dbReference type="Proteomes" id="UP000181956"/>
    </source>
</evidence>
<protein>
    <recommendedName>
        <fullName evidence="4">Lipoprotein</fullName>
    </recommendedName>
</protein>
<feature type="compositionally biased region" description="Low complexity" evidence="1">
    <location>
        <begin position="35"/>
        <end position="53"/>
    </location>
</feature>
<accession>A0A1H1T329</accession>
<evidence type="ECO:0000256" key="1">
    <source>
        <dbReference type="SAM" id="MobiDB-lite"/>
    </source>
</evidence>
<dbReference type="AlphaFoldDB" id="A0A1H1T329"/>